<organism evidence="12 13">
    <name type="scientific">Chondrus crispus</name>
    <name type="common">Carrageen Irish moss</name>
    <name type="synonym">Polymorpha crispa</name>
    <dbReference type="NCBI Taxonomy" id="2769"/>
    <lineage>
        <taxon>Eukaryota</taxon>
        <taxon>Rhodophyta</taxon>
        <taxon>Florideophyceae</taxon>
        <taxon>Rhodymeniophycidae</taxon>
        <taxon>Gigartinales</taxon>
        <taxon>Gigartinaceae</taxon>
        <taxon>Chondrus</taxon>
    </lineage>
</organism>
<dbReference type="InterPro" id="IPR011012">
    <property type="entry name" value="Longin-like_dom_sf"/>
</dbReference>
<dbReference type="KEGG" id="ccp:CHC_T00010136001"/>
<dbReference type="GeneID" id="17319502"/>
<dbReference type="SMART" id="SM01270">
    <property type="entry name" value="Longin"/>
    <property type="match status" value="1"/>
</dbReference>
<feature type="transmembrane region" description="Helical" evidence="9">
    <location>
        <begin position="205"/>
        <end position="224"/>
    </location>
</feature>
<dbReference type="Proteomes" id="UP000012073">
    <property type="component" value="Unassembled WGS sequence"/>
</dbReference>
<keyword evidence="6 9" id="KW-0472">Membrane</keyword>
<protein>
    <submittedName>
        <fullName evidence="12">VAMP7a</fullName>
    </submittedName>
</protein>
<dbReference type="InterPro" id="IPR042855">
    <property type="entry name" value="V_SNARE_CC"/>
</dbReference>
<evidence type="ECO:0000256" key="8">
    <source>
        <dbReference type="PROSITE-ProRule" id="PRU00290"/>
    </source>
</evidence>
<evidence type="ECO:0000259" key="11">
    <source>
        <dbReference type="PROSITE" id="PS50892"/>
    </source>
</evidence>
<dbReference type="AlphaFoldDB" id="R7Q3S3"/>
<dbReference type="SUPFAM" id="SSF64356">
    <property type="entry name" value="SNARE-like"/>
    <property type="match status" value="1"/>
</dbReference>
<accession>R7Q3S3</accession>
<evidence type="ECO:0000256" key="7">
    <source>
        <dbReference type="ARBA" id="ARBA00046280"/>
    </source>
</evidence>
<dbReference type="Gramene" id="CDF32135">
    <property type="protein sequence ID" value="CDF32135"/>
    <property type="gene ID" value="CHC_T00010136001"/>
</dbReference>
<keyword evidence="5 9" id="KW-1133">Transmembrane helix</keyword>
<evidence type="ECO:0000313" key="12">
    <source>
        <dbReference type="EMBL" id="CDF32135.1"/>
    </source>
</evidence>
<evidence type="ECO:0000256" key="4">
    <source>
        <dbReference type="ARBA" id="ARBA00022927"/>
    </source>
</evidence>
<name>R7Q3S3_CHOCR</name>
<dbReference type="CDD" id="cd14824">
    <property type="entry name" value="Longin"/>
    <property type="match status" value="1"/>
</dbReference>
<dbReference type="PROSITE" id="PS50892">
    <property type="entry name" value="V_SNARE"/>
    <property type="match status" value="1"/>
</dbReference>
<dbReference type="Gene3D" id="3.30.450.50">
    <property type="entry name" value="Longin domain"/>
    <property type="match status" value="1"/>
</dbReference>
<dbReference type="EMBL" id="HG001459">
    <property type="protein sequence ID" value="CDF32135.1"/>
    <property type="molecule type" value="Genomic_DNA"/>
</dbReference>
<comment type="subcellular location">
    <subcellularLocation>
        <location evidence="7">Endomembrane system</location>
        <topology evidence="7">Single-pass type IV membrane protein</topology>
    </subcellularLocation>
</comment>
<dbReference type="SUPFAM" id="SSF58038">
    <property type="entry name" value="SNARE fusion complex"/>
    <property type="match status" value="1"/>
</dbReference>
<dbReference type="Pfam" id="PF13774">
    <property type="entry name" value="Longin"/>
    <property type="match status" value="1"/>
</dbReference>
<dbReference type="GO" id="GO:0015031">
    <property type="term" value="P:protein transport"/>
    <property type="evidence" value="ECO:0007669"/>
    <property type="project" value="UniProtKB-KW"/>
</dbReference>
<sequence length="225" mass="25597">METPDNIRYVAVARLTDRVPVAEYAAIDSREVPTKLLDEKLEKVLRSGRVEEHTRLTITDREVGSIHYDSDPVCLYLVVCAREYQQRNAFKFLGEVRREFDASFGNDVQTARQSGLSRPAKELLRSLCEKYNSVQNVDKVAAVSLQVEEVKGVMQNNIQNVLRNQENIETLLDQTDTMKNEATGFQRSANRAKDKMWWKNTKMQIIIVVLVLIIIGGIVIGVLTN</sequence>
<comment type="similarity">
    <text evidence="1">Belongs to the synaptobrevin family.</text>
</comment>
<dbReference type="GO" id="GO:0005737">
    <property type="term" value="C:cytoplasm"/>
    <property type="evidence" value="ECO:0007669"/>
    <property type="project" value="UniProtKB-ARBA"/>
</dbReference>
<evidence type="ECO:0000256" key="9">
    <source>
        <dbReference type="SAM" id="Phobius"/>
    </source>
</evidence>
<evidence type="ECO:0000313" key="13">
    <source>
        <dbReference type="Proteomes" id="UP000012073"/>
    </source>
</evidence>
<feature type="domain" description="Longin" evidence="10">
    <location>
        <begin position="67"/>
        <end position="124"/>
    </location>
</feature>
<feature type="domain" description="V-SNARE coiled-coil homology" evidence="11">
    <location>
        <begin position="139"/>
        <end position="199"/>
    </location>
</feature>
<dbReference type="Pfam" id="PF00957">
    <property type="entry name" value="Synaptobrevin"/>
    <property type="match status" value="1"/>
</dbReference>
<evidence type="ECO:0000256" key="3">
    <source>
        <dbReference type="ARBA" id="ARBA00022692"/>
    </source>
</evidence>
<dbReference type="PRINTS" id="PR00219">
    <property type="entry name" value="SYNAPTOBREVN"/>
</dbReference>
<dbReference type="GO" id="GO:0016020">
    <property type="term" value="C:membrane"/>
    <property type="evidence" value="ECO:0007669"/>
    <property type="project" value="InterPro"/>
</dbReference>
<dbReference type="InterPro" id="IPR010908">
    <property type="entry name" value="Longin_dom"/>
</dbReference>
<evidence type="ECO:0000256" key="2">
    <source>
        <dbReference type="ARBA" id="ARBA00022448"/>
    </source>
</evidence>
<evidence type="ECO:0000256" key="1">
    <source>
        <dbReference type="ARBA" id="ARBA00008025"/>
    </source>
</evidence>
<keyword evidence="2" id="KW-0813">Transport</keyword>
<reference evidence="13" key="1">
    <citation type="journal article" date="2013" name="Proc. Natl. Acad. Sci. U.S.A.">
        <title>Genome structure and metabolic features in the red seaweed Chondrus crispus shed light on evolution of the Archaeplastida.</title>
        <authorList>
            <person name="Collen J."/>
            <person name="Porcel B."/>
            <person name="Carre W."/>
            <person name="Ball S.G."/>
            <person name="Chaparro C."/>
            <person name="Tonon T."/>
            <person name="Barbeyron T."/>
            <person name="Michel G."/>
            <person name="Noel B."/>
            <person name="Valentin K."/>
            <person name="Elias M."/>
            <person name="Artiguenave F."/>
            <person name="Arun A."/>
            <person name="Aury J.M."/>
            <person name="Barbosa-Neto J.F."/>
            <person name="Bothwell J.H."/>
            <person name="Bouget F.Y."/>
            <person name="Brillet L."/>
            <person name="Cabello-Hurtado F."/>
            <person name="Capella-Gutierrez S."/>
            <person name="Charrier B."/>
            <person name="Cladiere L."/>
            <person name="Cock J.M."/>
            <person name="Coelho S.M."/>
            <person name="Colleoni C."/>
            <person name="Czjzek M."/>
            <person name="Da Silva C."/>
            <person name="Delage L."/>
            <person name="Denoeud F."/>
            <person name="Deschamps P."/>
            <person name="Dittami S.M."/>
            <person name="Gabaldon T."/>
            <person name="Gachon C.M."/>
            <person name="Groisillier A."/>
            <person name="Herve C."/>
            <person name="Jabbari K."/>
            <person name="Katinka M."/>
            <person name="Kloareg B."/>
            <person name="Kowalczyk N."/>
            <person name="Labadie K."/>
            <person name="Leblanc C."/>
            <person name="Lopez P.J."/>
            <person name="McLachlan D.H."/>
            <person name="Meslet-Cladiere L."/>
            <person name="Moustafa A."/>
            <person name="Nehr Z."/>
            <person name="Nyvall Collen P."/>
            <person name="Panaud O."/>
            <person name="Partensky F."/>
            <person name="Poulain J."/>
            <person name="Rensing S.A."/>
            <person name="Rousvoal S."/>
            <person name="Samson G."/>
            <person name="Symeonidi A."/>
            <person name="Weissenbach J."/>
            <person name="Zambounis A."/>
            <person name="Wincker P."/>
            <person name="Boyen C."/>
        </authorList>
    </citation>
    <scope>NUCLEOTIDE SEQUENCE [LARGE SCALE GENOMIC DNA]</scope>
    <source>
        <strain evidence="13">cv. Stackhouse</strain>
    </source>
</reference>
<evidence type="ECO:0000256" key="6">
    <source>
        <dbReference type="ARBA" id="ARBA00023136"/>
    </source>
</evidence>
<dbReference type="PROSITE" id="PS50859">
    <property type="entry name" value="LONGIN"/>
    <property type="match status" value="1"/>
</dbReference>
<keyword evidence="4" id="KW-0653">Protein transport</keyword>
<evidence type="ECO:0000256" key="5">
    <source>
        <dbReference type="ARBA" id="ARBA00022989"/>
    </source>
</evidence>
<dbReference type="Gene3D" id="1.20.5.110">
    <property type="match status" value="1"/>
</dbReference>
<dbReference type="InterPro" id="IPR051097">
    <property type="entry name" value="Synaptobrevin-like_transport"/>
</dbReference>
<gene>
    <name evidence="12" type="ORF">CHC_T00010136001</name>
</gene>
<dbReference type="OMA" id="PKYGSKA"/>
<keyword evidence="3 9" id="KW-0812">Transmembrane</keyword>
<evidence type="ECO:0000259" key="10">
    <source>
        <dbReference type="PROSITE" id="PS50859"/>
    </source>
</evidence>
<keyword evidence="8" id="KW-0175">Coiled coil</keyword>
<dbReference type="PANTHER" id="PTHR21136:SF168">
    <property type="entry name" value="VESICLE-ASSOCIATED MEMBRANE PROTEIN 9"/>
    <property type="match status" value="1"/>
</dbReference>
<dbReference type="InterPro" id="IPR001388">
    <property type="entry name" value="Synaptobrevin-like"/>
</dbReference>
<keyword evidence="13" id="KW-1185">Reference proteome</keyword>
<dbReference type="RefSeq" id="XP_005711800.1">
    <property type="nucleotide sequence ID" value="XM_005711743.1"/>
</dbReference>
<dbReference type="GO" id="GO:0016192">
    <property type="term" value="P:vesicle-mediated transport"/>
    <property type="evidence" value="ECO:0007669"/>
    <property type="project" value="InterPro"/>
</dbReference>
<dbReference type="CDD" id="cd15843">
    <property type="entry name" value="R-SNARE"/>
    <property type="match status" value="1"/>
</dbReference>
<proteinExistence type="inferred from homology"/>
<dbReference type="GO" id="GO:0012505">
    <property type="term" value="C:endomembrane system"/>
    <property type="evidence" value="ECO:0007669"/>
    <property type="project" value="UniProtKB-SubCell"/>
</dbReference>
<dbReference type="PANTHER" id="PTHR21136">
    <property type="entry name" value="SNARE PROTEINS"/>
    <property type="match status" value="1"/>
</dbReference>
<dbReference type="OrthoDB" id="190375at2759"/>
<dbReference type="STRING" id="2769.R7Q3S3"/>